<keyword evidence="2" id="KW-1185">Reference proteome</keyword>
<dbReference type="AlphaFoldDB" id="B4GFW9"/>
<evidence type="ECO:0000313" key="1">
    <source>
        <dbReference type="EMBL" id="EDW34504.1"/>
    </source>
</evidence>
<evidence type="ECO:0000313" key="2">
    <source>
        <dbReference type="Proteomes" id="UP000008744"/>
    </source>
</evidence>
<organism evidence="2">
    <name type="scientific">Drosophila persimilis</name>
    <name type="common">Fruit fly</name>
    <dbReference type="NCBI Taxonomy" id="7234"/>
    <lineage>
        <taxon>Eukaryota</taxon>
        <taxon>Metazoa</taxon>
        <taxon>Ecdysozoa</taxon>
        <taxon>Arthropoda</taxon>
        <taxon>Hexapoda</taxon>
        <taxon>Insecta</taxon>
        <taxon>Pterygota</taxon>
        <taxon>Neoptera</taxon>
        <taxon>Endopterygota</taxon>
        <taxon>Diptera</taxon>
        <taxon>Brachycera</taxon>
        <taxon>Muscomorpha</taxon>
        <taxon>Ephydroidea</taxon>
        <taxon>Drosophilidae</taxon>
        <taxon>Drosophila</taxon>
        <taxon>Sophophora</taxon>
    </lineage>
</organism>
<dbReference type="HOGENOM" id="CLU_200709_0_0_1"/>
<reference evidence="1 2" key="1">
    <citation type="journal article" date="2007" name="Nature">
        <title>Evolution of genes and genomes on the Drosophila phylogeny.</title>
        <authorList>
            <consortium name="Drosophila 12 Genomes Consortium"/>
            <person name="Clark A.G."/>
            <person name="Eisen M.B."/>
            <person name="Smith D.R."/>
            <person name="Bergman C.M."/>
            <person name="Oliver B."/>
            <person name="Markow T.A."/>
            <person name="Kaufman T.C."/>
            <person name="Kellis M."/>
            <person name="Gelbart W."/>
            <person name="Iyer V.N."/>
            <person name="Pollard D.A."/>
            <person name="Sackton T.B."/>
            <person name="Larracuente A.M."/>
            <person name="Singh N.D."/>
            <person name="Abad J.P."/>
            <person name="Abt D.N."/>
            <person name="Adryan B."/>
            <person name="Aguade M."/>
            <person name="Akashi H."/>
            <person name="Anderson W.W."/>
            <person name="Aquadro C.F."/>
            <person name="Ardell D.H."/>
            <person name="Arguello R."/>
            <person name="Artieri C.G."/>
            <person name="Barbash D.A."/>
            <person name="Barker D."/>
            <person name="Barsanti P."/>
            <person name="Batterham P."/>
            <person name="Batzoglou S."/>
            <person name="Begun D."/>
            <person name="Bhutkar A."/>
            <person name="Blanco E."/>
            <person name="Bosak S.A."/>
            <person name="Bradley R.K."/>
            <person name="Brand A.D."/>
            <person name="Brent M.R."/>
            <person name="Brooks A.N."/>
            <person name="Brown R.H."/>
            <person name="Butlin R.K."/>
            <person name="Caggese C."/>
            <person name="Calvi B.R."/>
            <person name="Bernardo de Carvalho A."/>
            <person name="Caspi A."/>
            <person name="Castrezana S."/>
            <person name="Celniker S.E."/>
            <person name="Chang J.L."/>
            <person name="Chapple C."/>
            <person name="Chatterji S."/>
            <person name="Chinwalla A."/>
            <person name="Civetta A."/>
            <person name="Clifton S.W."/>
            <person name="Comeron J.M."/>
            <person name="Costello J.C."/>
            <person name="Coyne J.A."/>
            <person name="Daub J."/>
            <person name="David R.G."/>
            <person name="Delcher A.L."/>
            <person name="Delehaunty K."/>
            <person name="Do C.B."/>
            <person name="Ebling H."/>
            <person name="Edwards K."/>
            <person name="Eickbush T."/>
            <person name="Evans J.D."/>
            <person name="Filipski A."/>
            <person name="Findeiss S."/>
            <person name="Freyhult E."/>
            <person name="Fulton L."/>
            <person name="Fulton R."/>
            <person name="Garcia A.C."/>
            <person name="Gardiner A."/>
            <person name="Garfield D.A."/>
            <person name="Garvin B.E."/>
            <person name="Gibson G."/>
            <person name="Gilbert D."/>
            <person name="Gnerre S."/>
            <person name="Godfrey J."/>
            <person name="Good R."/>
            <person name="Gotea V."/>
            <person name="Gravely B."/>
            <person name="Greenberg A.J."/>
            <person name="Griffiths-Jones S."/>
            <person name="Gross S."/>
            <person name="Guigo R."/>
            <person name="Gustafson E.A."/>
            <person name="Haerty W."/>
            <person name="Hahn M.W."/>
            <person name="Halligan D.L."/>
            <person name="Halpern A.L."/>
            <person name="Halter G.M."/>
            <person name="Han M.V."/>
            <person name="Heger A."/>
            <person name="Hillier L."/>
            <person name="Hinrichs A.S."/>
            <person name="Holmes I."/>
            <person name="Hoskins R.A."/>
            <person name="Hubisz M.J."/>
            <person name="Hultmark D."/>
            <person name="Huntley M.A."/>
            <person name="Jaffe D.B."/>
            <person name="Jagadeeshan S."/>
            <person name="Jeck W.R."/>
            <person name="Johnson J."/>
            <person name="Jones C.D."/>
            <person name="Jordan W.C."/>
            <person name="Karpen G.H."/>
            <person name="Kataoka E."/>
            <person name="Keightley P.D."/>
            <person name="Kheradpour P."/>
            <person name="Kirkness E.F."/>
            <person name="Koerich L.B."/>
            <person name="Kristiansen K."/>
            <person name="Kudrna D."/>
            <person name="Kulathinal R.J."/>
            <person name="Kumar S."/>
            <person name="Kwok R."/>
            <person name="Lander E."/>
            <person name="Langley C.H."/>
            <person name="Lapoint R."/>
            <person name="Lazzaro B.P."/>
            <person name="Lee S.J."/>
            <person name="Levesque L."/>
            <person name="Li R."/>
            <person name="Lin C.F."/>
            <person name="Lin M.F."/>
            <person name="Lindblad-Toh K."/>
            <person name="Llopart A."/>
            <person name="Long M."/>
            <person name="Low L."/>
            <person name="Lozovsky E."/>
            <person name="Lu J."/>
            <person name="Luo M."/>
            <person name="Machado C.A."/>
            <person name="Makalowski W."/>
            <person name="Marzo M."/>
            <person name="Matsuda M."/>
            <person name="Matzkin L."/>
            <person name="McAllister B."/>
            <person name="McBride C.S."/>
            <person name="McKernan B."/>
            <person name="McKernan K."/>
            <person name="Mendez-Lago M."/>
            <person name="Minx P."/>
            <person name="Mollenhauer M.U."/>
            <person name="Montooth K."/>
            <person name="Mount S.M."/>
            <person name="Mu X."/>
            <person name="Myers E."/>
            <person name="Negre B."/>
            <person name="Newfeld S."/>
            <person name="Nielsen R."/>
            <person name="Noor M.A."/>
            <person name="O'Grady P."/>
            <person name="Pachter L."/>
            <person name="Papaceit M."/>
            <person name="Parisi M.J."/>
            <person name="Parisi M."/>
            <person name="Parts L."/>
            <person name="Pedersen J.S."/>
            <person name="Pesole G."/>
            <person name="Phillippy A.M."/>
            <person name="Ponting C.P."/>
            <person name="Pop M."/>
            <person name="Porcelli D."/>
            <person name="Powell J.R."/>
            <person name="Prohaska S."/>
            <person name="Pruitt K."/>
            <person name="Puig M."/>
            <person name="Quesneville H."/>
            <person name="Ram K.R."/>
            <person name="Rand D."/>
            <person name="Rasmussen M.D."/>
            <person name="Reed L.K."/>
            <person name="Reenan R."/>
            <person name="Reily A."/>
            <person name="Remington K.A."/>
            <person name="Rieger T.T."/>
            <person name="Ritchie M.G."/>
            <person name="Robin C."/>
            <person name="Rogers Y.H."/>
            <person name="Rohde C."/>
            <person name="Rozas J."/>
            <person name="Rubenfield M.J."/>
            <person name="Ruiz A."/>
            <person name="Russo S."/>
            <person name="Salzberg S.L."/>
            <person name="Sanchez-Gracia A."/>
            <person name="Saranga D.J."/>
            <person name="Sato H."/>
            <person name="Schaeffer S.W."/>
            <person name="Schatz M.C."/>
            <person name="Schlenke T."/>
            <person name="Schwartz R."/>
            <person name="Segarra C."/>
            <person name="Singh R.S."/>
            <person name="Sirot L."/>
            <person name="Sirota M."/>
            <person name="Sisneros N.B."/>
            <person name="Smith C.D."/>
            <person name="Smith T.F."/>
            <person name="Spieth J."/>
            <person name="Stage D.E."/>
            <person name="Stark A."/>
            <person name="Stephan W."/>
            <person name="Strausberg R.L."/>
            <person name="Strempel S."/>
            <person name="Sturgill D."/>
            <person name="Sutton G."/>
            <person name="Sutton G.G."/>
            <person name="Tao W."/>
            <person name="Teichmann S."/>
            <person name="Tobari Y.N."/>
            <person name="Tomimura Y."/>
            <person name="Tsolas J.M."/>
            <person name="Valente V.L."/>
            <person name="Venter E."/>
            <person name="Venter J.C."/>
            <person name="Vicario S."/>
            <person name="Vieira F.G."/>
            <person name="Vilella A.J."/>
            <person name="Villasante A."/>
            <person name="Walenz B."/>
            <person name="Wang J."/>
            <person name="Wasserman M."/>
            <person name="Watts T."/>
            <person name="Wilson D."/>
            <person name="Wilson R.K."/>
            <person name="Wing R.A."/>
            <person name="Wolfner M.F."/>
            <person name="Wong A."/>
            <person name="Wong G.K."/>
            <person name="Wu C.I."/>
            <person name="Wu G."/>
            <person name="Yamamoto D."/>
            <person name="Yang H.P."/>
            <person name="Yang S.P."/>
            <person name="Yorke J.A."/>
            <person name="Yoshida K."/>
            <person name="Zdobnov E."/>
            <person name="Zhang P."/>
            <person name="Zhang Y."/>
            <person name="Zimin A.V."/>
            <person name="Baldwin J."/>
            <person name="Abdouelleil A."/>
            <person name="Abdulkadir J."/>
            <person name="Abebe A."/>
            <person name="Abera B."/>
            <person name="Abreu J."/>
            <person name="Acer S.C."/>
            <person name="Aftuck L."/>
            <person name="Alexander A."/>
            <person name="An P."/>
            <person name="Anderson E."/>
            <person name="Anderson S."/>
            <person name="Arachi H."/>
            <person name="Azer M."/>
            <person name="Bachantsang P."/>
            <person name="Barry A."/>
            <person name="Bayul T."/>
            <person name="Berlin A."/>
            <person name="Bessette D."/>
            <person name="Bloom T."/>
            <person name="Blye J."/>
            <person name="Boguslavskiy L."/>
            <person name="Bonnet C."/>
            <person name="Boukhgalter B."/>
            <person name="Bourzgui I."/>
            <person name="Brown A."/>
            <person name="Cahill P."/>
            <person name="Channer S."/>
            <person name="Cheshatsang Y."/>
            <person name="Chuda L."/>
            <person name="Citroen M."/>
            <person name="Collymore A."/>
            <person name="Cooke P."/>
            <person name="Costello M."/>
            <person name="D'Aco K."/>
            <person name="Daza R."/>
            <person name="De Haan G."/>
            <person name="DeGray S."/>
            <person name="DeMaso C."/>
            <person name="Dhargay N."/>
            <person name="Dooley K."/>
            <person name="Dooley E."/>
            <person name="Doricent M."/>
            <person name="Dorje P."/>
            <person name="Dorjee K."/>
            <person name="Dupes A."/>
            <person name="Elong R."/>
            <person name="Falk J."/>
            <person name="Farina A."/>
            <person name="Faro S."/>
            <person name="Ferguson D."/>
            <person name="Fisher S."/>
            <person name="Foley C.D."/>
            <person name="Franke A."/>
            <person name="Friedrich D."/>
            <person name="Gadbois L."/>
            <person name="Gearin G."/>
            <person name="Gearin C.R."/>
            <person name="Giannoukos G."/>
            <person name="Goode T."/>
            <person name="Graham J."/>
            <person name="Grandbois E."/>
            <person name="Grewal S."/>
            <person name="Gyaltsen K."/>
            <person name="Hafez N."/>
            <person name="Hagos B."/>
            <person name="Hall J."/>
            <person name="Henson C."/>
            <person name="Hollinger A."/>
            <person name="Honan T."/>
            <person name="Huard M.D."/>
            <person name="Hughes L."/>
            <person name="Hurhula B."/>
            <person name="Husby M.E."/>
            <person name="Kamat A."/>
            <person name="Kanga B."/>
            <person name="Kashin S."/>
            <person name="Khazanovich D."/>
            <person name="Kisner P."/>
            <person name="Lance K."/>
            <person name="Lara M."/>
            <person name="Lee W."/>
            <person name="Lennon N."/>
            <person name="Letendre F."/>
            <person name="LeVine R."/>
            <person name="Lipovsky A."/>
            <person name="Liu X."/>
            <person name="Liu J."/>
            <person name="Liu S."/>
            <person name="Lokyitsang T."/>
            <person name="Lokyitsang Y."/>
            <person name="Lubonja R."/>
            <person name="Lui A."/>
            <person name="MacDonald P."/>
            <person name="Magnisalis V."/>
            <person name="Maru K."/>
            <person name="Matthews C."/>
            <person name="McCusker W."/>
            <person name="McDonough S."/>
            <person name="Mehta T."/>
            <person name="Meldrim J."/>
            <person name="Meneus L."/>
            <person name="Mihai O."/>
            <person name="Mihalev A."/>
            <person name="Mihova T."/>
            <person name="Mittelman R."/>
            <person name="Mlenga V."/>
            <person name="Montmayeur A."/>
            <person name="Mulrain L."/>
            <person name="Navidi A."/>
            <person name="Naylor J."/>
            <person name="Negash T."/>
            <person name="Nguyen T."/>
            <person name="Nguyen N."/>
            <person name="Nicol R."/>
            <person name="Norbu C."/>
            <person name="Norbu N."/>
            <person name="Novod N."/>
            <person name="O'Neill B."/>
            <person name="Osman S."/>
            <person name="Markiewicz E."/>
            <person name="Oyono O.L."/>
            <person name="Patti C."/>
            <person name="Phunkhang P."/>
            <person name="Pierre F."/>
            <person name="Priest M."/>
            <person name="Raghuraman S."/>
            <person name="Rege F."/>
            <person name="Reyes R."/>
            <person name="Rise C."/>
            <person name="Rogov P."/>
            <person name="Ross K."/>
            <person name="Ryan E."/>
            <person name="Settipalli S."/>
            <person name="Shea T."/>
            <person name="Sherpa N."/>
            <person name="Shi L."/>
            <person name="Shih D."/>
            <person name="Sparrow T."/>
            <person name="Spaulding J."/>
            <person name="Stalker J."/>
            <person name="Stange-Thomann N."/>
            <person name="Stavropoulos S."/>
            <person name="Stone C."/>
            <person name="Strader C."/>
            <person name="Tesfaye S."/>
            <person name="Thomson T."/>
            <person name="Thoulutsang Y."/>
            <person name="Thoulutsang D."/>
            <person name="Topham K."/>
            <person name="Topping I."/>
            <person name="Tsamla T."/>
            <person name="Vassiliev H."/>
            <person name="Vo A."/>
            <person name="Wangchuk T."/>
            <person name="Wangdi T."/>
            <person name="Weiand M."/>
            <person name="Wilkinson J."/>
            <person name="Wilson A."/>
            <person name="Yadav S."/>
            <person name="Young G."/>
            <person name="Yu Q."/>
            <person name="Zembek L."/>
            <person name="Zhong D."/>
            <person name="Zimmer A."/>
            <person name="Zwirko Z."/>
            <person name="Jaffe D.B."/>
            <person name="Alvarez P."/>
            <person name="Brockman W."/>
            <person name="Butler J."/>
            <person name="Chin C."/>
            <person name="Gnerre S."/>
            <person name="Grabherr M."/>
            <person name="Kleber M."/>
            <person name="Mauceli E."/>
            <person name="MacCallum I."/>
        </authorList>
    </citation>
    <scope>NUCLEOTIDE SEQUENCE [LARGE SCALE GENOMIC DNA]</scope>
    <source>
        <strain evidence="2">MSH-3 / Tucson 14011-0111.49</strain>
    </source>
</reference>
<dbReference type="OMA" id="DGVACFW"/>
<protein>
    <submittedName>
        <fullName evidence="1">GL21544</fullName>
    </submittedName>
</protein>
<gene>
    <name evidence="1" type="primary">Dper\GL21544</name>
    <name evidence="1" type="ORF">Dper_GL21544</name>
</gene>
<name>B4GFW9_DROPE</name>
<sequence length="74" mass="8323">MSMPLPLSESFGCTCTCICLSLIWLHLSLINELLDYLQLAVPLHLVRQRELEDAEQNIAGEYTLGAISIRMIAF</sequence>
<dbReference type="KEGG" id="dpe:6591575"/>
<dbReference type="Proteomes" id="UP000008744">
    <property type="component" value="Unassembled WGS sequence"/>
</dbReference>
<proteinExistence type="predicted"/>
<dbReference type="OrthoDB" id="7863950at2759"/>
<dbReference type="PhylomeDB" id="B4GFW9"/>
<dbReference type="EMBL" id="CH479182">
    <property type="protein sequence ID" value="EDW34504.1"/>
    <property type="molecule type" value="Genomic_DNA"/>
</dbReference>
<accession>B4GFW9</accession>